<dbReference type="AlphaFoldDB" id="A0A2N5ZBT3"/>
<name>A0A2N5ZBT3_MUIH1</name>
<dbReference type="InterPro" id="IPR043519">
    <property type="entry name" value="NT_sf"/>
</dbReference>
<protein>
    <recommendedName>
        <fullName evidence="3">Nucleotidyltransferase family protein</fullName>
    </recommendedName>
</protein>
<dbReference type="SUPFAM" id="SSF81301">
    <property type="entry name" value="Nucleotidyltransferase"/>
    <property type="match status" value="1"/>
</dbReference>
<sequence length="292" mass="35022">MSTLERFHNRKYSGRLNSEIQKEKLGDIFFLVSAKINHILKKNKIRFFFVKGIFLSQILYKNINKRPGKDIDIYIHPSDRYKALRVIKRIGYDVPLGYKTVKSFYMPFCMDFTITDRSINIDLHFYLIDVGERSLNDYFESLEILDIKGIKFPVTKKEFHLYYVIHHALKHRFEYTGMMIDIIELYMELDKSILLISTEKKFIKKAKILLNRQIRPIKEGSLKAYLMSFLILNNVERLRFLIKHFVLPMPNNCFMVDKFEYTGIFILIFYRIYKIVYNRIVQTLNSRCIDEV</sequence>
<gene>
    <name evidence="1" type="ORF">C0601_10955</name>
</gene>
<evidence type="ECO:0000313" key="2">
    <source>
        <dbReference type="Proteomes" id="UP000234857"/>
    </source>
</evidence>
<organism evidence="1 2">
    <name type="scientific">Muiribacterium halophilum</name>
    <dbReference type="NCBI Taxonomy" id="2053465"/>
    <lineage>
        <taxon>Bacteria</taxon>
        <taxon>Candidatus Muiribacteriota</taxon>
        <taxon>Candidatus Muiribacteriia</taxon>
        <taxon>Candidatus Muiribacteriales</taxon>
        <taxon>Candidatus Muiribacteriaceae</taxon>
        <taxon>Candidatus Muiribacterium</taxon>
    </lineage>
</organism>
<accession>A0A2N5ZBT3</accession>
<evidence type="ECO:0008006" key="3">
    <source>
        <dbReference type="Google" id="ProtNLM"/>
    </source>
</evidence>
<dbReference type="InterPro" id="IPR039498">
    <property type="entry name" value="NTP_transf_5"/>
</dbReference>
<dbReference type="Pfam" id="PF14907">
    <property type="entry name" value="NTP_transf_5"/>
    <property type="match status" value="1"/>
</dbReference>
<reference evidence="1 2" key="1">
    <citation type="submission" date="2017-11" db="EMBL/GenBank/DDBJ databases">
        <title>Genome-resolved metagenomics identifies genetic mobility, metabolic interactions, and unexpected diversity in perchlorate-reducing communities.</title>
        <authorList>
            <person name="Barnum T.P."/>
            <person name="Figueroa I.A."/>
            <person name="Carlstrom C.I."/>
            <person name="Lucas L.N."/>
            <person name="Engelbrektson A.L."/>
            <person name="Coates J.D."/>
        </authorList>
    </citation>
    <scope>NUCLEOTIDE SEQUENCE [LARGE SCALE GENOMIC DNA]</scope>
    <source>
        <strain evidence="1">BM706</strain>
    </source>
</reference>
<evidence type="ECO:0000313" key="1">
    <source>
        <dbReference type="EMBL" id="PLX16135.1"/>
    </source>
</evidence>
<proteinExistence type="predicted"/>
<comment type="caution">
    <text evidence="1">The sequence shown here is derived from an EMBL/GenBank/DDBJ whole genome shotgun (WGS) entry which is preliminary data.</text>
</comment>
<dbReference type="EMBL" id="PKTG01000122">
    <property type="protein sequence ID" value="PLX16135.1"/>
    <property type="molecule type" value="Genomic_DNA"/>
</dbReference>
<dbReference type="Proteomes" id="UP000234857">
    <property type="component" value="Unassembled WGS sequence"/>
</dbReference>